<dbReference type="Pfam" id="PF00005">
    <property type="entry name" value="ABC_tran"/>
    <property type="match status" value="1"/>
</dbReference>
<keyword evidence="5 7" id="KW-1278">Translocase</keyword>
<dbReference type="NCBIfam" id="TIGR01187">
    <property type="entry name" value="potA"/>
    <property type="match status" value="1"/>
</dbReference>
<evidence type="ECO:0000313" key="9">
    <source>
        <dbReference type="EMBL" id="SFF88584.1"/>
    </source>
</evidence>
<dbReference type="GO" id="GO:0015417">
    <property type="term" value="F:ABC-type polyamine transporter activity"/>
    <property type="evidence" value="ECO:0007669"/>
    <property type="project" value="UniProtKB-EC"/>
</dbReference>
<dbReference type="PANTHER" id="PTHR42781">
    <property type="entry name" value="SPERMIDINE/PUTRESCINE IMPORT ATP-BINDING PROTEIN POTA"/>
    <property type="match status" value="1"/>
</dbReference>
<dbReference type="GO" id="GO:0043190">
    <property type="term" value="C:ATP-binding cassette (ABC) transporter complex"/>
    <property type="evidence" value="ECO:0007669"/>
    <property type="project" value="InterPro"/>
</dbReference>
<dbReference type="InterPro" id="IPR027417">
    <property type="entry name" value="P-loop_NTPase"/>
</dbReference>
<dbReference type="FunFam" id="3.40.50.300:FF:000042">
    <property type="entry name" value="Maltose/maltodextrin ABC transporter, ATP-binding protein"/>
    <property type="match status" value="1"/>
</dbReference>
<evidence type="ECO:0000256" key="1">
    <source>
        <dbReference type="ARBA" id="ARBA00022448"/>
    </source>
</evidence>
<dbReference type="InterPro" id="IPR003593">
    <property type="entry name" value="AAA+_ATPase"/>
</dbReference>
<evidence type="ECO:0000256" key="2">
    <source>
        <dbReference type="ARBA" id="ARBA00022475"/>
    </source>
</evidence>
<dbReference type="InterPro" id="IPR005893">
    <property type="entry name" value="PotA-like"/>
</dbReference>
<comment type="function">
    <text evidence="7">Part of the ABC transporter complex PotABCD involved in spermidine/putrescine import. Responsible for energy coupling to the transport system.</text>
</comment>
<evidence type="ECO:0000313" key="10">
    <source>
        <dbReference type="Proteomes" id="UP000198623"/>
    </source>
</evidence>
<proteinExistence type="inferred from homology"/>
<evidence type="ECO:0000256" key="4">
    <source>
        <dbReference type="ARBA" id="ARBA00022840"/>
    </source>
</evidence>
<dbReference type="PROSITE" id="PS50893">
    <property type="entry name" value="ABC_TRANSPORTER_2"/>
    <property type="match status" value="1"/>
</dbReference>
<dbReference type="SMART" id="SM00382">
    <property type="entry name" value="AAA"/>
    <property type="match status" value="1"/>
</dbReference>
<keyword evidence="10" id="KW-1185">Reference proteome</keyword>
<evidence type="ECO:0000256" key="6">
    <source>
        <dbReference type="ARBA" id="ARBA00023136"/>
    </source>
</evidence>
<dbReference type="STRING" id="1045558.SAMN05216175_101525"/>
<dbReference type="EC" id="7.6.2.11" evidence="7"/>
<keyword evidence="6 7" id="KW-0472">Membrane</keyword>
<dbReference type="Gene3D" id="3.40.50.300">
    <property type="entry name" value="P-loop containing nucleotide triphosphate hydrolases"/>
    <property type="match status" value="1"/>
</dbReference>
<dbReference type="PROSITE" id="PS00211">
    <property type="entry name" value="ABC_TRANSPORTER_1"/>
    <property type="match status" value="1"/>
</dbReference>
<keyword evidence="1 7" id="KW-0813">Transport</keyword>
<dbReference type="PANTHER" id="PTHR42781:SF6">
    <property type="entry name" value="SPERMIDINE_PUTRESCINE IMPORT ATP-BINDING PROTEIN POTA"/>
    <property type="match status" value="1"/>
</dbReference>
<gene>
    <name evidence="7" type="primary">potA</name>
    <name evidence="9" type="ORF">SAMN05216175_101525</name>
</gene>
<dbReference type="RefSeq" id="WP_090723950.1">
    <property type="nucleotide sequence ID" value="NZ_FOOU01000001.1"/>
</dbReference>
<accession>A0A1I2MAQ1</accession>
<dbReference type="EMBL" id="FOOU01000001">
    <property type="protein sequence ID" value="SFF88584.1"/>
    <property type="molecule type" value="Genomic_DNA"/>
</dbReference>
<dbReference type="InterPro" id="IPR013611">
    <property type="entry name" value="Transp-assoc_OB_typ2"/>
</dbReference>
<evidence type="ECO:0000259" key="8">
    <source>
        <dbReference type="PROSITE" id="PS50893"/>
    </source>
</evidence>
<dbReference type="GO" id="GO:0016887">
    <property type="term" value="F:ATP hydrolysis activity"/>
    <property type="evidence" value="ECO:0007669"/>
    <property type="project" value="InterPro"/>
</dbReference>
<dbReference type="Pfam" id="PF08402">
    <property type="entry name" value="TOBE_2"/>
    <property type="match status" value="1"/>
</dbReference>
<keyword evidence="4 7" id="KW-0067">ATP-binding</keyword>
<reference evidence="10" key="1">
    <citation type="submission" date="2016-10" db="EMBL/GenBank/DDBJ databases">
        <authorList>
            <person name="Varghese N."/>
            <person name="Submissions S."/>
        </authorList>
    </citation>
    <scope>NUCLEOTIDE SEQUENCE [LARGE SCALE GENOMIC DNA]</scope>
    <source>
        <strain evidence="10">CGMCC 1.10971</strain>
    </source>
</reference>
<dbReference type="InterPro" id="IPR003439">
    <property type="entry name" value="ABC_transporter-like_ATP-bd"/>
</dbReference>
<comment type="catalytic activity">
    <reaction evidence="7">
        <text>ATP + H2O + polyamine-[polyamine-binding protein]Side 1 = ADP + phosphate + polyamineSide 2 + [polyamine-binding protein]Side 1.</text>
        <dbReference type="EC" id="7.6.2.11"/>
    </reaction>
</comment>
<dbReference type="GO" id="GO:0005524">
    <property type="term" value="F:ATP binding"/>
    <property type="evidence" value="ECO:0007669"/>
    <property type="project" value="UniProtKB-KW"/>
</dbReference>
<dbReference type="SUPFAM" id="SSF52540">
    <property type="entry name" value="P-loop containing nucleoside triphosphate hydrolases"/>
    <property type="match status" value="1"/>
</dbReference>
<evidence type="ECO:0000256" key="5">
    <source>
        <dbReference type="ARBA" id="ARBA00022967"/>
    </source>
</evidence>
<organism evidence="9 10">
    <name type="scientific">Neptunomonas qingdaonensis</name>
    <dbReference type="NCBI Taxonomy" id="1045558"/>
    <lineage>
        <taxon>Bacteria</taxon>
        <taxon>Pseudomonadati</taxon>
        <taxon>Pseudomonadota</taxon>
        <taxon>Gammaproteobacteria</taxon>
        <taxon>Oceanospirillales</taxon>
        <taxon>Oceanospirillaceae</taxon>
        <taxon>Neptunomonas</taxon>
    </lineage>
</organism>
<dbReference type="AlphaFoldDB" id="A0A1I2MAQ1"/>
<evidence type="ECO:0000256" key="7">
    <source>
        <dbReference type="RuleBase" id="RU364083"/>
    </source>
</evidence>
<dbReference type="InterPro" id="IPR008995">
    <property type="entry name" value="Mo/tungstate-bd_C_term_dom"/>
</dbReference>
<evidence type="ECO:0000256" key="3">
    <source>
        <dbReference type="ARBA" id="ARBA00022741"/>
    </source>
</evidence>
<dbReference type="InterPro" id="IPR017871">
    <property type="entry name" value="ABC_transporter-like_CS"/>
</dbReference>
<sequence>MTDTSIADSSHGTNDQYVRFVNVKKSYDQRILVVKDFNLDIKKGEFVTLLGPSGSGKTTCLMMLAGFEDVTSGSILVNGEPVTDIAPYHRNIGMVFQHYALFPHMTIAENLAYPLKVRKISASEVERRVKESLALVELNDFAKRYPGQLSGGQKQRVALARSLIFEPSIVLMDEPLGALDKNLREQMQFEIKRLHEDLGFTAIYVTHDQTEALTMSDRVAVFNDGIVEQCAAPEVLYEQPANSFVANFIGENNRIPGTVKRIENGLAQVELIDGTLATTGNKNCPAEGAPCTLTIRPENLFIASKHSMENSIQASFMTRLYVGDSIRYFFKLSSGTELMVKTLNDQHAPVLERGAMTQLTWSTTGGLALDRSE</sequence>
<protein>
    <recommendedName>
        <fullName evidence="7">Spermidine/putrescine import ATP-binding protein PotA</fullName>
        <ecNumber evidence="7">7.6.2.11</ecNumber>
    </recommendedName>
</protein>
<comment type="similarity">
    <text evidence="7">Belongs to the ABC transporter superfamily. Spermidine/putrescine importer (TC 3.A.1.11.1) family.</text>
</comment>
<keyword evidence="3 7" id="KW-0547">Nucleotide-binding</keyword>
<keyword evidence="2 7" id="KW-1003">Cell membrane</keyword>
<dbReference type="OrthoDB" id="9802264at2"/>
<dbReference type="Proteomes" id="UP000198623">
    <property type="component" value="Unassembled WGS sequence"/>
</dbReference>
<feature type="domain" description="ABC transporter" evidence="8">
    <location>
        <begin position="18"/>
        <end position="249"/>
    </location>
</feature>
<comment type="subunit">
    <text evidence="7">The complex is composed of two ATP-binding proteins (PotA), two transmembrane proteins (PotB and PotC) and a solute-binding protein (PotD).</text>
</comment>
<name>A0A1I2MAQ1_9GAMM</name>
<dbReference type="InterPro" id="IPR050093">
    <property type="entry name" value="ABC_SmlMolc_Importer"/>
</dbReference>
<dbReference type="SUPFAM" id="SSF50331">
    <property type="entry name" value="MOP-like"/>
    <property type="match status" value="1"/>
</dbReference>
<dbReference type="Gene3D" id="2.40.50.100">
    <property type="match status" value="1"/>
</dbReference>